<dbReference type="RefSeq" id="WP_285149632.1">
    <property type="nucleotide sequence ID" value="NZ_JASSOM010000003.1"/>
</dbReference>
<sequence>MAALKSEVRAYIVQMVACSDSPSQVIESIQKEFGMQPVRRNRVQSDVSHSQCRS</sequence>
<dbReference type="EMBL" id="JASSOM010000003">
    <property type="protein sequence ID" value="MDK9361879.1"/>
    <property type="molecule type" value="Genomic_DNA"/>
</dbReference>
<organism evidence="1 2">
    <name type="scientific">Lelliottia wanjuensis</name>
    <dbReference type="NCBI Taxonomy" id="3050585"/>
    <lineage>
        <taxon>Bacteria</taxon>
        <taxon>Pseudomonadati</taxon>
        <taxon>Pseudomonadota</taxon>
        <taxon>Gammaproteobacteria</taxon>
        <taxon>Enterobacterales</taxon>
        <taxon>Enterobacteriaceae</taxon>
        <taxon>Lelliottia</taxon>
    </lineage>
</organism>
<comment type="caution">
    <text evidence="1">The sequence shown here is derived from an EMBL/GenBank/DDBJ whole genome shotgun (WGS) entry which is preliminary data.</text>
</comment>
<dbReference type="Pfam" id="PF10045">
    <property type="entry name" value="DUF2280"/>
    <property type="match status" value="1"/>
</dbReference>
<proteinExistence type="predicted"/>
<keyword evidence="2" id="KW-1185">Reference proteome</keyword>
<name>A0AAP4FV41_9ENTR</name>
<evidence type="ECO:0000313" key="2">
    <source>
        <dbReference type="Proteomes" id="UP001223214"/>
    </source>
</evidence>
<dbReference type="InterPro" id="IPR018738">
    <property type="entry name" value="DUF2280"/>
</dbReference>
<dbReference type="AlphaFoldDB" id="A0AAP4FV41"/>
<accession>A0AAP4FV41</accession>
<reference evidence="1 2" key="1">
    <citation type="submission" date="2023-06" db="EMBL/GenBank/DDBJ databases">
        <title>Identification and characterization of antibiotic-resistant Gram-negative bacteria.</title>
        <authorList>
            <person name="Cho G.-S."/>
            <person name="Lee J."/>
            <person name="Tai E."/>
            <person name="Jeong S."/>
            <person name="Kim I."/>
            <person name="Kim B.-E."/>
            <person name="Jeong M.-I."/>
            <person name="Oh K.-K."/>
            <person name="Franz C.M.A.P."/>
        </authorList>
    </citation>
    <scope>NUCLEOTIDE SEQUENCE [LARGE SCALE GENOMIC DNA]</scope>
    <source>
        <strain evidence="1 2">V106_12</strain>
    </source>
</reference>
<protein>
    <submittedName>
        <fullName evidence="1">DUF2280 domain-containing protein</fullName>
    </submittedName>
</protein>
<gene>
    <name evidence="1" type="ORF">QQF32_01440</name>
</gene>
<evidence type="ECO:0000313" key="1">
    <source>
        <dbReference type="EMBL" id="MDK9361879.1"/>
    </source>
</evidence>
<dbReference type="Proteomes" id="UP001223214">
    <property type="component" value="Unassembled WGS sequence"/>
</dbReference>